<protein>
    <submittedName>
        <fullName evidence="2">Uncharacterized protein</fullName>
    </submittedName>
</protein>
<reference evidence="2 3" key="1">
    <citation type="submission" date="2015-09" db="EMBL/GenBank/DDBJ databases">
        <title>Genome announcement of multiple Pseudomonas syringae strains.</title>
        <authorList>
            <person name="Thakur S."/>
            <person name="Wang P.W."/>
            <person name="Gong Y."/>
            <person name="Weir B.S."/>
            <person name="Guttman D.S."/>
        </authorList>
    </citation>
    <scope>NUCLEOTIDE SEQUENCE [LARGE SCALE GENOMIC DNA]</scope>
    <source>
        <strain evidence="2 3">ICMP17524</strain>
    </source>
</reference>
<gene>
    <name evidence="2" type="ORF">ALO50_101790</name>
</gene>
<organism evidence="2 3">
    <name type="scientific">Pseudomonas syringae pv. cerasicola</name>
    <dbReference type="NCBI Taxonomy" id="264451"/>
    <lineage>
        <taxon>Bacteria</taxon>
        <taxon>Pseudomonadati</taxon>
        <taxon>Pseudomonadota</taxon>
        <taxon>Gammaproteobacteria</taxon>
        <taxon>Pseudomonadales</taxon>
        <taxon>Pseudomonadaceae</taxon>
        <taxon>Pseudomonas</taxon>
        <taxon>Pseudomonas syringae</taxon>
    </lineage>
</organism>
<name>A0A0N8R3F5_PSESX</name>
<evidence type="ECO:0000313" key="2">
    <source>
        <dbReference type="EMBL" id="KPW89446.1"/>
    </source>
</evidence>
<comment type="caution">
    <text evidence="2">The sequence shown here is derived from an EMBL/GenBank/DDBJ whole genome shotgun (WGS) entry which is preliminary data.</text>
</comment>
<sequence length="164" mass="18305">MMAFDDAASSVDQVIAREQIEPVTSFYQAGVDQIVTGNQCTGRVNSTIVLIATIITLSIVITMCITFYIAHAYTEKFERCLPSCVFVEHNKMAFSNAGLLGKLMRCSMIYFYLWVPGLGKKRGLADIAEIRRFPAKLKYLLTIPWTAQIILLIALVLFTQLIAS</sequence>
<proteinExistence type="predicted"/>
<evidence type="ECO:0000256" key="1">
    <source>
        <dbReference type="SAM" id="Phobius"/>
    </source>
</evidence>
<keyword evidence="1" id="KW-0812">Transmembrane</keyword>
<accession>A0A0N8R3F5</accession>
<feature type="transmembrane region" description="Helical" evidence="1">
    <location>
        <begin position="48"/>
        <end position="73"/>
    </location>
</feature>
<feature type="transmembrane region" description="Helical" evidence="1">
    <location>
        <begin position="93"/>
        <end position="115"/>
    </location>
</feature>
<feature type="transmembrane region" description="Helical" evidence="1">
    <location>
        <begin position="139"/>
        <end position="163"/>
    </location>
</feature>
<dbReference type="Proteomes" id="UP000050356">
    <property type="component" value="Unassembled WGS sequence"/>
</dbReference>
<keyword evidence="1" id="KW-0472">Membrane</keyword>
<keyword evidence="1" id="KW-1133">Transmembrane helix</keyword>
<dbReference type="EMBL" id="LJQA01000642">
    <property type="protein sequence ID" value="KPW89446.1"/>
    <property type="molecule type" value="Genomic_DNA"/>
</dbReference>
<dbReference type="AlphaFoldDB" id="A0A0N8R3F5"/>
<evidence type="ECO:0000313" key="3">
    <source>
        <dbReference type="Proteomes" id="UP000050356"/>
    </source>
</evidence>